<proteinExistence type="predicted"/>
<accession>A0A5B7WZW7</accession>
<keyword evidence="4" id="KW-1185">Reference proteome</keyword>
<dbReference type="Gene3D" id="2.60.40.2700">
    <property type="match status" value="1"/>
</dbReference>
<sequence length="622" mass="68134">MKYLLSLILLLTAQTVLAQLGFCSGSKGDPIFFEDFGSGTGTGNPLPAGVTSYNFVTGDPNDGQYTVSDRIGVNNGSWHSNLPNTNMSGGRALIVNADFNAGRFYRTPVSGLCENTTYEFSAYLMNVYDRSSGVCENGGIPVNVRFEIWDETDNFLLRSGTTGNIASTNSPQWRQYGLTFQTEPGQAAVILKMFNEGEGGCGNDLAIDDVVFRSCGDLTTVSAPDIPNSTLSICEEDTPVSTTLTATPDFTVYNQHFFQWQESVDDQNWTDINGETGASFNTPAVSTSTYYRVKVAEDPSNLTNNLCSSASDSFFIEVIETPLAPVSRGDVTTCENEINYLEVDVEAGETVNWYDAAIGGNLLEEGSSTYDPTNTGTYYAEALSSSSCAPGPRTAIDYIVFPLPQVQDEIKYYCGEGSLQLEAGVDNMSYSWSTGETTGIIEVTTTGIFTVVITTGNGCTVEKKIEVREVPVAGIEEILSDGNSVTIIASNEGLFEYSLDGINFQRSNKFNFIEGGVYTAFVRDLQQCNMAVREFPHIVVPQFMTPNNDGYNDYFQLPGIEYFSSSEVRIFDRYGKLLKSGSGQNFRWDGTFINKPLPADDYWYEIQIEGYAPIKGHFSLIR</sequence>
<name>A0A5B7WZW7_9FLAO</name>
<organism evidence="3 4">
    <name type="scientific">Antarcticibacterium flavum</name>
    <dbReference type="NCBI Taxonomy" id="2058175"/>
    <lineage>
        <taxon>Bacteria</taxon>
        <taxon>Pseudomonadati</taxon>
        <taxon>Bacteroidota</taxon>
        <taxon>Flavobacteriia</taxon>
        <taxon>Flavobacteriales</taxon>
        <taxon>Flavobacteriaceae</taxon>
        <taxon>Antarcticibacterium</taxon>
    </lineage>
</organism>
<keyword evidence="1" id="KW-0732">Signal</keyword>
<dbReference type="NCBIfam" id="TIGR04131">
    <property type="entry name" value="Bac_Flav_CTERM"/>
    <property type="match status" value="1"/>
</dbReference>
<reference evidence="3 4" key="1">
    <citation type="submission" date="2019-06" db="EMBL/GenBank/DDBJ databases">
        <title>Complete genome sequence of Antarcticibacterium flavum KCTC 52984T from an Antarctic marine sediment.</title>
        <authorList>
            <person name="Lee Y.M."/>
            <person name="Shin S.C."/>
        </authorList>
    </citation>
    <scope>NUCLEOTIDE SEQUENCE [LARGE SCALE GENOMIC DNA]</scope>
    <source>
        <strain evidence="3 4">KCTC 52984</strain>
    </source>
</reference>
<dbReference type="Gene3D" id="2.60.120.260">
    <property type="entry name" value="Galactose-binding domain-like"/>
    <property type="match status" value="1"/>
</dbReference>
<evidence type="ECO:0000259" key="2">
    <source>
        <dbReference type="Pfam" id="PF19081"/>
    </source>
</evidence>
<evidence type="ECO:0000256" key="1">
    <source>
        <dbReference type="SAM" id="SignalP"/>
    </source>
</evidence>
<dbReference type="RefSeq" id="WP_139064585.1">
    <property type="nucleotide sequence ID" value="NZ_CP040812.1"/>
</dbReference>
<feature type="domain" description="Ig-like" evidence="2">
    <location>
        <begin position="322"/>
        <end position="402"/>
    </location>
</feature>
<gene>
    <name evidence="3" type="ORF">FHG64_00350</name>
</gene>
<evidence type="ECO:0000313" key="4">
    <source>
        <dbReference type="Proteomes" id="UP000309016"/>
    </source>
</evidence>
<dbReference type="EMBL" id="CP040812">
    <property type="protein sequence ID" value="QCY67968.1"/>
    <property type="molecule type" value="Genomic_DNA"/>
</dbReference>
<protein>
    <submittedName>
        <fullName evidence="3">T9SS type B sorting domain-containing protein</fullName>
    </submittedName>
</protein>
<feature type="chain" id="PRO_5022969582" evidence="1">
    <location>
        <begin position="19"/>
        <end position="622"/>
    </location>
</feature>
<dbReference type="AlphaFoldDB" id="A0A5B7WZW7"/>
<dbReference type="OrthoDB" id="1652165at2"/>
<dbReference type="Pfam" id="PF19081">
    <property type="entry name" value="Ig_7"/>
    <property type="match status" value="1"/>
</dbReference>
<dbReference type="KEGG" id="afla:FHG64_00350"/>
<dbReference type="InterPro" id="IPR026341">
    <property type="entry name" value="T9SS_type_B"/>
</dbReference>
<dbReference type="Proteomes" id="UP000309016">
    <property type="component" value="Chromosome"/>
</dbReference>
<dbReference type="InterPro" id="IPR044023">
    <property type="entry name" value="Ig_7"/>
</dbReference>
<feature type="signal peptide" evidence="1">
    <location>
        <begin position="1"/>
        <end position="18"/>
    </location>
</feature>
<evidence type="ECO:0000313" key="3">
    <source>
        <dbReference type="EMBL" id="QCY67968.1"/>
    </source>
</evidence>
<dbReference type="Pfam" id="PF13585">
    <property type="entry name" value="CHU_C"/>
    <property type="match status" value="1"/>
</dbReference>